<evidence type="ECO:0000256" key="3">
    <source>
        <dbReference type="SAM" id="MobiDB-lite"/>
    </source>
</evidence>
<dbReference type="CDD" id="cd00383">
    <property type="entry name" value="trans_reg_C"/>
    <property type="match status" value="1"/>
</dbReference>
<proteinExistence type="predicted"/>
<dbReference type="EMBL" id="BAABJZ010000102">
    <property type="protein sequence ID" value="GAA4900040.1"/>
    <property type="molecule type" value="Genomic_DNA"/>
</dbReference>
<dbReference type="SUPFAM" id="SSF46894">
    <property type="entry name" value="C-terminal effector domain of the bipartite response regulators"/>
    <property type="match status" value="1"/>
</dbReference>
<name>A0ABP9FEK2_9GAMM</name>
<evidence type="ECO:0000259" key="4">
    <source>
        <dbReference type="PROSITE" id="PS51755"/>
    </source>
</evidence>
<accession>A0ABP9FEK2</accession>
<dbReference type="SMART" id="SM00862">
    <property type="entry name" value="Trans_reg_C"/>
    <property type="match status" value="1"/>
</dbReference>
<dbReference type="PROSITE" id="PS51755">
    <property type="entry name" value="OMPR_PHOB"/>
    <property type="match status" value="1"/>
</dbReference>
<keyword evidence="6" id="KW-1185">Reference proteome</keyword>
<feature type="compositionally biased region" description="Low complexity" evidence="3">
    <location>
        <begin position="111"/>
        <end position="121"/>
    </location>
</feature>
<dbReference type="Pfam" id="PF00486">
    <property type="entry name" value="Trans_reg_C"/>
    <property type="match status" value="1"/>
</dbReference>
<organism evidence="5 6">
    <name type="scientific">Ferrimonas pelagia</name>
    <dbReference type="NCBI Taxonomy" id="1177826"/>
    <lineage>
        <taxon>Bacteria</taxon>
        <taxon>Pseudomonadati</taxon>
        <taxon>Pseudomonadota</taxon>
        <taxon>Gammaproteobacteria</taxon>
        <taxon>Alteromonadales</taxon>
        <taxon>Ferrimonadaceae</taxon>
        <taxon>Ferrimonas</taxon>
    </lineage>
</organism>
<sequence length="454" mass="51307">MIITITDQLTLDCQNHHLLDLRSQQCTTLTEAESAVLLALYQHQDTVCSKGFLLEAGWPERIVAPSSLVQCICTLRKKLEPYPHLLLRTLPKQGYQLSIQPILAPENKQNAPPAQQATTAQQPPPSNPRPTSRTEPKLRTAYNQLSRFKSSSRGLLVLLLLCGIIAWHTQGPLPKWGGDLRWSEQIMTSLQFGAAQGPITLYTEADRSQALIKGLQAHLPTHPWPEQAPHSFNAFGSFSPHGPVLNLCPGEFQSPCSGQDLLNIAFPQGQTFELDMAEFIVLAKEMAQRHQFNRIELPRSVLELEQTKGPLTEEIYQADIYFPATDRLTIRADLTLSLVHTSKDKGLFSATLCLTDEDCLTTPVKYRLDGRFQRYEKKLPNGKVELFRIREVERDLEKPTKVTDGMLNFYRTVRRHSLEQGELSLYRLQQDKHSAVWGLDNGLTAWTKRTTLPL</sequence>
<reference evidence="6" key="1">
    <citation type="journal article" date="2019" name="Int. J. Syst. Evol. Microbiol.">
        <title>The Global Catalogue of Microorganisms (GCM) 10K type strain sequencing project: providing services to taxonomists for standard genome sequencing and annotation.</title>
        <authorList>
            <consortium name="The Broad Institute Genomics Platform"/>
            <consortium name="The Broad Institute Genome Sequencing Center for Infectious Disease"/>
            <person name="Wu L."/>
            <person name="Ma J."/>
        </authorList>
    </citation>
    <scope>NUCLEOTIDE SEQUENCE [LARGE SCALE GENOMIC DNA]</scope>
    <source>
        <strain evidence="6">JCM 18401</strain>
    </source>
</reference>
<evidence type="ECO:0000313" key="6">
    <source>
        <dbReference type="Proteomes" id="UP001499988"/>
    </source>
</evidence>
<dbReference type="InterPro" id="IPR001867">
    <property type="entry name" value="OmpR/PhoB-type_DNA-bd"/>
</dbReference>
<evidence type="ECO:0000256" key="1">
    <source>
        <dbReference type="ARBA" id="ARBA00023125"/>
    </source>
</evidence>
<dbReference type="InterPro" id="IPR016032">
    <property type="entry name" value="Sig_transdc_resp-reg_C-effctor"/>
</dbReference>
<comment type="caution">
    <text evidence="5">The sequence shown here is derived from an EMBL/GenBank/DDBJ whole genome shotgun (WGS) entry which is preliminary data.</text>
</comment>
<dbReference type="InterPro" id="IPR036388">
    <property type="entry name" value="WH-like_DNA-bd_sf"/>
</dbReference>
<dbReference type="Gene3D" id="1.10.10.10">
    <property type="entry name" value="Winged helix-like DNA-binding domain superfamily/Winged helix DNA-binding domain"/>
    <property type="match status" value="1"/>
</dbReference>
<gene>
    <name evidence="5" type="ORF">GCM10023333_37280</name>
</gene>
<dbReference type="RefSeq" id="WP_345336997.1">
    <property type="nucleotide sequence ID" value="NZ_BAABJZ010000102.1"/>
</dbReference>
<feature type="region of interest" description="Disordered" evidence="3">
    <location>
        <begin position="107"/>
        <end position="136"/>
    </location>
</feature>
<keyword evidence="1 2" id="KW-0238">DNA-binding</keyword>
<evidence type="ECO:0000256" key="2">
    <source>
        <dbReference type="PROSITE-ProRule" id="PRU01091"/>
    </source>
</evidence>
<feature type="domain" description="OmpR/PhoB-type" evidence="4">
    <location>
        <begin position="1"/>
        <end position="99"/>
    </location>
</feature>
<evidence type="ECO:0000313" key="5">
    <source>
        <dbReference type="EMBL" id="GAA4900040.1"/>
    </source>
</evidence>
<protein>
    <submittedName>
        <fullName evidence="5">Winged helix-turn-helix domain-containing protein</fullName>
    </submittedName>
</protein>
<feature type="DNA-binding region" description="OmpR/PhoB-type" evidence="2">
    <location>
        <begin position="1"/>
        <end position="99"/>
    </location>
</feature>
<dbReference type="Proteomes" id="UP001499988">
    <property type="component" value="Unassembled WGS sequence"/>
</dbReference>